<sequence length="1200" mass="135039">MSRIVPPIPPLPVTNPGNTRSPNKVDTFPKDNTNNTEDFTSWKDSSKAVCTTTQSIWDDLILAHKGPFDIRDTKITALRLKFNAFKALEGEKDSASDVEEDTRSNNKFLADLNAEFYDRGLLANQKRFYKRSRRVGSARKPIEKSNETCFASGKQRHFQKDCLTTKTSSPSYPSSNKSYKPKFQSNSSQQHNQNNKNTKKDYRGKYKALKSELVILTMKIDAMSKNKSEKGLIEYLMLDTKPYNYQEVNYEEVWIAPYAKIVPVITKLDVYFKGPTDATRVKLLYELAFPSLYQQPTYCEFNDHHSDEFLEISCINAAYYTQNKSIIVKRYGKTAYDVFRGRSPDVSYFHVFSCPVFIHNHKDHLGKFNEKADDGFFLGYSLVAKAFRVFNIRRQEMEETYHITFSEDDATITQTSTEGKDDYFPYFPAFNPLSINNITIPYPITPTVQDINSPDESPKFLIADDHHVHHEPDDFKPARIYSENQAGVTTRSRVRDSKAASAHACLYVNFLSEIKPNKLVEALGEEGWIIAMQIELNQFERNKNKARLVAQGFRQEEGIDYDETFAPVARLEAIRIFLAYAAYMGFIVYQMDVKSAFLNGKLSEDLADCALVKCPMLRPNNLGPDELSVSVNETQYQANPKDSYLVAVKIIFRYLKGTLNLGLWYLKGLGFNLKAYSVSDYACCNIDRKSTSGVKVEYVAAAGCCAQVLWMKNQLADYDILCDKDHILKGDIELHFIPNDLQLADFFTKPLAKPSFARLVDKLGILNIEKDTLGILVFCEVAAISIVPKENLILPSKEVNACNIADKSLSGTTVQPVGQSKASTDKRESQPKKQVIETQHAKKLVATTNATKSLESSGSVEELRNQPKPVDTEKEHEKIVKEVVEDPLANKSGIGSLGNEANSDLESMSDDEIMFVSGNEEEDDDFKKLSQVDEIAVDNVIDKLVGMANTEDATTNVCIASDLHAHTSVVRDTLPTFKKQIQKAINKKMPKVVLKPLYIDFNALNKLKSERFFILQKQLSKSIKKTMAKAVKKNCALRLLEHWRIVDLVAPPISAATEGEKESQAQAQSELEPAMEKPKVVIDIPIPALTPLNSIIDNIPYEQFTINLFSSGSSEFSPTPPPSMVDKGKGIAQTSDDDQQKLLSYMEEGGLTPTLLNLHQFRIAGEGPLTLEEAKLQMQEIKMLADLKAKKEKSEKSSKS</sequence>
<accession>A0ABQ5I3I6</accession>
<feature type="compositionally biased region" description="Pro residues" evidence="1">
    <location>
        <begin position="1"/>
        <end position="13"/>
    </location>
</feature>
<evidence type="ECO:0000313" key="5">
    <source>
        <dbReference type="Proteomes" id="UP001151760"/>
    </source>
</evidence>
<feature type="domain" description="Reverse transcriptase Ty1/copia-type" evidence="2">
    <location>
        <begin position="528"/>
        <end position="606"/>
    </location>
</feature>
<dbReference type="EMBL" id="BQNB010020280">
    <property type="protein sequence ID" value="GJT94271.1"/>
    <property type="molecule type" value="Genomic_DNA"/>
</dbReference>
<organism evidence="4 5">
    <name type="scientific">Tanacetum coccineum</name>
    <dbReference type="NCBI Taxonomy" id="301880"/>
    <lineage>
        <taxon>Eukaryota</taxon>
        <taxon>Viridiplantae</taxon>
        <taxon>Streptophyta</taxon>
        <taxon>Embryophyta</taxon>
        <taxon>Tracheophyta</taxon>
        <taxon>Spermatophyta</taxon>
        <taxon>Magnoliopsida</taxon>
        <taxon>eudicotyledons</taxon>
        <taxon>Gunneridae</taxon>
        <taxon>Pentapetalae</taxon>
        <taxon>asterids</taxon>
        <taxon>campanulids</taxon>
        <taxon>Asterales</taxon>
        <taxon>Asteraceae</taxon>
        <taxon>Asteroideae</taxon>
        <taxon>Anthemideae</taxon>
        <taxon>Anthemidinae</taxon>
        <taxon>Tanacetum</taxon>
    </lineage>
</organism>
<reference evidence="4" key="2">
    <citation type="submission" date="2022-01" db="EMBL/GenBank/DDBJ databases">
        <authorList>
            <person name="Yamashiro T."/>
            <person name="Shiraishi A."/>
            <person name="Satake H."/>
            <person name="Nakayama K."/>
        </authorList>
    </citation>
    <scope>NUCLEOTIDE SEQUENCE</scope>
</reference>
<feature type="region of interest" description="Disordered" evidence="1">
    <location>
        <begin position="161"/>
        <end position="202"/>
    </location>
</feature>
<evidence type="ECO:0000259" key="2">
    <source>
        <dbReference type="Pfam" id="PF07727"/>
    </source>
</evidence>
<protein>
    <submittedName>
        <fullName evidence="4">Retrovirus-related pol polyprotein from transposon TNT 1-94</fullName>
    </submittedName>
</protein>
<gene>
    <name evidence="4" type="ORF">Tco_1083116</name>
</gene>
<feature type="compositionally biased region" description="Polar residues" evidence="1">
    <location>
        <begin position="15"/>
        <end position="38"/>
    </location>
</feature>
<dbReference type="PANTHER" id="PTHR11439:SF486">
    <property type="entry name" value="RLK (RECEPTOR-LIKE KINASE) PROTEIN, PUTATIVE-RELATED"/>
    <property type="match status" value="1"/>
</dbReference>
<dbReference type="Pfam" id="PF07727">
    <property type="entry name" value="RVT_2"/>
    <property type="match status" value="1"/>
</dbReference>
<feature type="compositionally biased region" description="Polar residues" evidence="1">
    <location>
        <begin position="848"/>
        <end position="859"/>
    </location>
</feature>
<keyword evidence="5" id="KW-1185">Reference proteome</keyword>
<evidence type="ECO:0000259" key="3">
    <source>
        <dbReference type="Pfam" id="PF25597"/>
    </source>
</evidence>
<dbReference type="Pfam" id="PF25597">
    <property type="entry name" value="SH3_retrovirus"/>
    <property type="match status" value="1"/>
</dbReference>
<dbReference type="Proteomes" id="UP001151760">
    <property type="component" value="Unassembled WGS sequence"/>
</dbReference>
<reference evidence="4" key="1">
    <citation type="journal article" date="2022" name="Int. J. Mol. Sci.">
        <title>Draft Genome of Tanacetum Coccineum: Genomic Comparison of Closely Related Tanacetum-Family Plants.</title>
        <authorList>
            <person name="Yamashiro T."/>
            <person name="Shiraishi A."/>
            <person name="Nakayama K."/>
            <person name="Satake H."/>
        </authorList>
    </citation>
    <scope>NUCLEOTIDE SEQUENCE</scope>
</reference>
<feature type="region of interest" description="Disordered" evidence="1">
    <location>
        <begin position="848"/>
        <end position="876"/>
    </location>
</feature>
<name>A0ABQ5I3I6_9ASTR</name>
<proteinExistence type="predicted"/>
<feature type="region of interest" description="Disordered" evidence="1">
    <location>
        <begin position="812"/>
        <end position="836"/>
    </location>
</feature>
<dbReference type="PANTHER" id="PTHR11439">
    <property type="entry name" value="GAG-POL-RELATED RETROTRANSPOSON"/>
    <property type="match status" value="1"/>
</dbReference>
<feature type="compositionally biased region" description="Low complexity" evidence="1">
    <location>
        <begin position="164"/>
        <end position="196"/>
    </location>
</feature>
<dbReference type="CDD" id="cd09272">
    <property type="entry name" value="RNase_HI_RT_Ty1"/>
    <property type="match status" value="1"/>
</dbReference>
<feature type="compositionally biased region" description="Polar residues" evidence="1">
    <location>
        <begin position="812"/>
        <end position="822"/>
    </location>
</feature>
<feature type="compositionally biased region" description="Basic and acidic residues" evidence="1">
    <location>
        <begin position="861"/>
        <end position="876"/>
    </location>
</feature>
<feature type="compositionally biased region" description="Basic and acidic residues" evidence="1">
    <location>
        <begin position="823"/>
        <end position="835"/>
    </location>
</feature>
<feature type="region of interest" description="Disordered" evidence="1">
    <location>
        <begin position="1"/>
        <end position="38"/>
    </location>
</feature>
<dbReference type="InterPro" id="IPR013103">
    <property type="entry name" value="RVT_2"/>
</dbReference>
<dbReference type="InterPro" id="IPR057670">
    <property type="entry name" value="SH3_retrovirus"/>
</dbReference>
<evidence type="ECO:0000313" key="4">
    <source>
        <dbReference type="EMBL" id="GJT94271.1"/>
    </source>
</evidence>
<feature type="domain" description="Retroviral polymerase SH3-like" evidence="3">
    <location>
        <begin position="354"/>
        <end position="410"/>
    </location>
</feature>
<comment type="caution">
    <text evidence="4">The sequence shown here is derived from an EMBL/GenBank/DDBJ whole genome shotgun (WGS) entry which is preliminary data.</text>
</comment>
<evidence type="ECO:0000256" key="1">
    <source>
        <dbReference type="SAM" id="MobiDB-lite"/>
    </source>
</evidence>